<sequence>MAGNVDLSQFLRRCRDRVDPESVGLPERGAYRRVPGLRREEVAQLAGVSTDYYTRLEQGRNITPSDSVLDAVAEALRLDDAERAHLHDLVKARPGRRARRTAPSVQRASPGLLRFLESFHDHAAFILGRRGDILATNHLCRVLMADFDAMPYRERNLTRWIVLSPEARELYEDWERLAAEMTAILRLDAGRYPDDARTAELVGELTMKSEHFSRWWDDHKVLTRTHGQKRFNHPLVGKLTIDYQALTPPGEDDQTLFLYMPAADRASQEAWRLLADWSTPAPDHPQADSTGHTASASDDRSSL</sequence>
<feature type="region of interest" description="Disordered" evidence="1">
    <location>
        <begin position="275"/>
        <end position="303"/>
    </location>
</feature>
<evidence type="ECO:0000313" key="4">
    <source>
        <dbReference type="Proteomes" id="UP001501115"/>
    </source>
</evidence>
<feature type="compositionally biased region" description="Polar residues" evidence="1">
    <location>
        <begin position="287"/>
        <end position="296"/>
    </location>
</feature>
<feature type="domain" description="HTH cro/C1-type" evidence="2">
    <location>
        <begin position="30"/>
        <end position="83"/>
    </location>
</feature>
<proteinExistence type="predicted"/>
<dbReference type="Gene3D" id="3.30.450.180">
    <property type="match status" value="1"/>
</dbReference>
<dbReference type="Proteomes" id="UP001501115">
    <property type="component" value="Unassembled WGS sequence"/>
</dbReference>
<dbReference type="InterPro" id="IPR010982">
    <property type="entry name" value="Lambda_DNA-bd_dom_sf"/>
</dbReference>
<dbReference type="RefSeq" id="WP_345664764.1">
    <property type="nucleotide sequence ID" value="NZ_BAABET010000010.1"/>
</dbReference>
<dbReference type="SUPFAM" id="SSF47413">
    <property type="entry name" value="lambda repressor-like DNA-binding domains"/>
    <property type="match status" value="1"/>
</dbReference>
<dbReference type="InterPro" id="IPR001387">
    <property type="entry name" value="Cro/C1-type_HTH"/>
</dbReference>
<evidence type="ECO:0000256" key="1">
    <source>
        <dbReference type="SAM" id="MobiDB-lite"/>
    </source>
</evidence>
<organism evidence="3 4">
    <name type="scientific">Streptomyces venetus</name>
    <dbReference type="NCBI Taxonomy" id="1701086"/>
    <lineage>
        <taxon>Bacteria</taxon>
        <taxon>Bacillati</taxon>
        <taxon>Actinomycetota</taxon>
        <taxon>Actinomycetes</taxon>
        <taxon>Kitasatosporales</taxon>
        <taxon>Streptomycetaceae</taxon>
        <taxon>Streptomyces</taxon>
    </lineage>
</organism>
<keyword evidence="4" id="KW-1185">Reference proteome</keyword>
<dbReference type="PANTHER" id="PTHR35010">
    <property type="entry name" value="BLL4672 PROTEIN-RELATED"/>
    <property type="match status" value="1"/>
</dbReference>
<accession>A0ABP8GU46</accession>
<protein>
    <submittedName>
        <fullName evidence="3">Helix-turn-helix transcriptional regulator</fullName>
    </submittedName>
</protein>
<dbReference type="InterPro" id="IPR041413">
    <property type="entry name" value="MLTR_LBD"/>
</dbReference>
<dbReference type="SMART" id="SM00530">
    <property type="entry name" value="HTH_XRE"/>
    <property type="match status" value="1"/>
</dbReference>
<dbReference type="Pfam" id="PF13560">
    <property type="entry name" value="HTH_31"/>
    <property type="match status" value="1"/>
</dbReference>
<dbReference type="CDD" id="cd00093">
    <property type="entry name" value="HTH_XRE"/>
    <property type="match status" value="1"/>
</dbReference>
<evidence type="ECO:0000259" key="2">
    <source>
        <dbReference type="PROSITE" id="PS50943"/>
    </source>
</evidence>
<gene>
    <name evidence="3" type="ORF">GCM10023086_59250</name>
</gene>
<evidence type="ECO:0000313" key="3">
    <source>
        <dbReference type="EMBL" id="GAA4329906.1"/>
    </source>
</evidence>
<reference evidence="4" key="1">
    <citation type="journal article" date="2019" name="Int. J. Syst. Evol. Microbiol.">
        <title>The Global Catalogue of Microorganisms (GCM) 10K type strain sequencing project: providing services to taxonomists for standard genome sequencing and annotation.</title>
        <authorList>
            <consortium name="The Broad Institute Genomics Platform"/>
            <consortium name="The Broad Institute Genome Sequencing Center for Infectious Disease"/>
            <person name="Wu L."/>
            <person name="Ma J."/>
        </authorList>
    </citation>
    <scope>NUCLEOTIDE SEQUENCE [LARGE SCALE GENOMIC DNA]</scope>
    <source>
        <strain evidence="4">JCM 31290</strain>
    </source>
</reference>
<comment type="caution">
    <text evidence="3">The sequence shown here is derived from an EMBL/GenBank/DDBJ whole genome shotgun (WGS) entry which is preliminary data.</text>
</comment>
<dbReference type="PANTHER" id="PTHR35010:SF2">
    <property type="entry name" value="BLL4672 PROTEIN"/>
    <property type="match status" value="1"/>
</dbReference>
<dbReference type="Gene3D" id="1.10.260.40">
    <property type="entry name" value="lambda repressor-like DNA-binding domains"/>
    <property type="match status" value="1"/>
</dbReference>
<dbReference type="EMBL" id="BAABET010000010">
    <property type="protein sequence ID" value="GAA4329906.1"/>
    <property type="molecule type" value="Genomic_DNA"/>
</dbReference>
<dbReference type="PROSITE" id="PS50943">
    <property type="entry name" value="HTH_CROC1"/>
    <property type="match status" value="1"/>
</dbReference>
<name>A0ABP8GU46_9ACTN</name>
<dbReference type="Pfam" id="PF17765">
    <property type="entry name" value="MLTR_LBD"/>
    <property type="match status" value="1"/>
</dbReference>